<comment type="caution">
    <text evidence="1">The sequence shown here is derived from an EMBL/GenBank/DDBJ whole genome shotgun (WGS) entry which is preliminary data.</text>
</comment>
<sequence length="106" mass="12189">MPVLETSPDTGTYWKHHAVRLASVAQHSFHHVEKHLNSSLFEGGEELVDKRQGQFEKIMSSTKGKRGTLEHECKLMGMTERHNKRYTLDQLKEMNLGDLAEAEDIR</sequence>
<protein>
    <submittedName>
        <fullName evidence="1">Uncharacterized protein</fullName>
    </submittedName>
</protein>
<proteinExistence type="predicted"/>
<evidence type="ECO:0000313" key="2">
    <source>
        <dbReference type="Proteomes" id="UP000429607"/>
    </source>
</evidence>
<dbReference type="InterPro" id="IPR027417">
    <property type="entry name" value="P-loop_NTPase"/>
</dbReference>
<dbReference type="Gene3D" id="3.40.50.300">
    <property type="entry name" value="P-loop containing nucleotide triphosphate hydrolases"/>
    <property type="match status" value="1"/>
</dbReference>
<organism evidence="1 2">
    <name type="scientific">Phytophthora rubi</name>
    <dbReference type="NCBI Taxonomy" id="129364"/>
    <lineage>
        <taxon>Eukaryota</taxon>
        <taxon>Sar</taxon>
        <taxon>Stramenopiles</taxon>
        <taxon>Oomycota</taxon>
        <taxon>Peronosporomycetes</taxon>
        <taxon>Peronosporales</taxon>
        <taxon>Peronosporaceae</taxon>
        <taxon>Phytophthora</taxon>
    </lineage>
</organism>
<reference evidence="1 2" key="1">
    <citation type="submission" date="2018-09" db="EMBL/GenBank/DDBJ databases">
        <title>Genomic investigation of the strawberry pathogen Phytophthora fragariae indicates pathogenicity is determined by transcriptional variation in three key races.</title>
        <authorList>
            <person name="Adams T.M."/>
            <person name="Armitage A.D."/>
            <person name="Sobczyk M.K."/>
            <person name="Bates H.J."/>
            <person name="Dunwell J.M."/>
            <person name="Nellist C.F."/>
            <person name="Harrison R.J."/>
        </authorList>
    </citation>
    <scope>NUCLEOTIDE SEQUENCE [LARGE SCALE GENOMIC DNA]</scope>
    <source>
        <strain evidence="1 2">SCRP249</strain>
    </source>
</reference>
<gene>
    <name evidence="1" type="ORF">PR001_g28335</name>
</gene>
<evidence type="ECO:0000313" key="1">
    <source>
        <dbReference type="EMBL" id="KAE8966654.1"/>
    </source>
</evidence>
<dbReference type="Proteomes" id="UP000429607">
    <property type="component" value="Unassembled WGS sequence"/>
</dbReference>
<dbReference type="EMBL" id="QXFV01005030">
    <property type="protein sequence ID" value="KAE8966654.1"/>
    <property type="molecule type" value="Genomic_DNA"/>
</dbReference>
<name>A0A6A3HCN8_9STRA</name>
<accession>A0A6A3HCN8</accession>
<dbReference type="AlphaFoldDB" id="A0A6A3HCN8"/>